<name>A0A8H7UAJ5_9FUNG</name>
<evidence type="ECO:0000313" key="5">
    <source>
        <dbReference type="Proteomes" id="UP000612746"/>
    </source>
</evidence>
<reference evidence="4" key="1">
    <citation type="submission" date="2020-12" db="EMBL/GenBank/DDBJ databases">
        <title>Metabolic potential, ecology and presence of endohyphal bacteria is reflected in genomic diversity of Mucoromycotina.</title>
        <authorList>
            <person name="Muszewska A."/>
            <person name="Okrasinska A."/>
            <person name="Steczkiewicz K."/>
            <person name="Drgas O."/>
            <person name="Orlowska M."/>
            <person name="Perlinska-Lenart U."/>
            <person name="Aleksandrzak-Piekarczyk T."/>
            <person name="Szatraj K."/>
            <person name="Zielenkiewicz U."/>
            <person name="Pilsyk S."/>
            <person name="Malc E."/>
            <person name="Mieczkowski P."/>
            <person name="Kruszewska J.S."/>
            <person name="Biernat P."/>
            <person name="Pawlowska J."/>
        </authorList>
    </citation>
    <scope>NUCLEOTIDE SEQUENCE</scope>
    <source>
        <strain evidence="4">WA0000051536</strain>
    </source>
</reference>
<evidence type="ECO:0000259" key="2">
    <source>
        <dbReference type="Pfam" id="PF10214"/>
    </source>
</evidence>
<gene>
    <name evidence="4" type="ORF">INT44_001583</name>
</gene>
<accession>A0A8H7UAJ5</accession>
<organism evidence="4 5">
    <name type="scientific">Umbelopsis vinacea</name>
    <dbReference type="NCBI Taxonomy" id="44442"/>
    <lineage>
        <taxon>Eukaryota</taxon>
        <taxon>Fungi</taxon>
        <taxon>Fungi incertae sedis</taxon>
        <taxon>Mucoromycota</taxon>
        <taxon>Mucoromycotina</taxon>
        <taxon>Umbelopsidomycetes</taxon>
        <taxon>Umbelopsidales</taxon>
        <taxon>Umbelopsidaceae</taxon>
        <taxon>Umbelopsis</taxon>
    </lineage>
</organism>
<dbReference type="OrthoDB" id="2382881at2759"/>
<dbReference type="PANTHER" id="PTHR28221">
    <property type="entry name" value="RNA POLYMERASE I-SPECIFIC TRANSCRIPTION INITIATION FACTOR RRN6"/>
    <property type="match status" value="1"/>
</dbReference>
<evidence type="ECO:0000313" key="4">
    <source>
        <dbReference type="EMBL" id="KAG2178431.1"/>
    </source>
</evidence>
<keyword evidence="5" id="KW-1185">Reference proteome</keyword>
<proteinExistence type="predicted"/>
<dbReference type="EMBL" id="JAEPRA010000011">
    <property type="protein sequence ID" value="KAG2178431.1"/>
    <property type="molecule type" value="Genomic_DNA"/>
</dbReference>
<sequence>MTLDRVRRDPALELTGLDIDASGEHAFPIRPEISAKILDPYTYEASIQPQTFQADTGDYPWVPVDKTRVVVPQTNLAARHDYQFDMTKSFELLAKLSIYKCTLLDARRDSKKALDIYERFDPSLGNRLVRGQLGEKTQYLMFPGGEAKTTLNIAPIDISQIYPNDEEVPQDTDFLHIDDVNIRLKERSSLDVFTPIQQITNFCSPFSTQDEALVGVRTVGGASVMKISQATESEPSKPLNVTPIATLSFNDKNFVHNIKAVDMVGNPYYAGECIIADETGYFGLWDYNSKPREYINNIATIREGGSPDLNVYHKWHSCQYASHPRTIYTAYPHQLDLCDLRAKPGSNTSAIYQLRDPKYALKSVEDNICALAVPPRKHSFEVAIATHDKLMLFDTRYNKRAVLSWQHHVRPFYPSQIQFVTDQVDGCETGMERYQILAWHPMSTFVHVFEYGKTDKITKEMPRTLDISFNTNPAPQSSISTTQTDNKRSTSNSSFYVATRPLYGLPTNRFRPSPAAWVTPYAKSKTAELRDKSPLAGLTVIPGIAHMKPSQENQSVGIRTWNVLQLCEDGTVQSKIWCRRAPEKQKLQSLSWFQRPPITDFGNIDAEHLEAKKQEMEEDSVTSNLTRFFDELEFRGEINTTEHVTDVKELESKIIESVRESVAPKTLHEILNTVAAGLYGEIDDHVIGELEKRLSSTEAVHREKVWHNSFEEFGLIDPFALDLGDSISSVRSKLRQVCHLDPENEMEGTTSTASSTRTKYISEAIQKIATDLTASRHIIGTLTEIPSELQDKPEESGIPANLNFPHLFKAEELLDRSKLKLNPAATALASDWDMESDPNTYSFRRLDGMTAEEALQNEQTTTKKKRRRPSAHFAVLDAAPAVPQVVDTHAKPATTNKAISSSLPSMHDLEFSTQVFPPSPETKRTTMAISASQPVAGPFGSRVKQVKKKKKRKEGF</sequence>
<feature type="region of interest" description="Disordered" evidence="1">
    <location>
        <begin position="930"/>
        <end position="956"/>
    </location>
</feature>
<dbReference type="Pfam" id="PF10214">
    <property type="entry name" value="Rrn6_beta-prop"/>
    <property type="match status" value="1"/>
</dbReference>
<feature type="region of interest" description="Disordered" evidence="1">
    <location>
        <begin position="467"/>
        <end position="492"/>
    </location>
</feature>
<feature type="compositionally biased region" description="Basic residues" evidence="1">
    <location>
        <begin position="944"/>
        <end position="956"/>
    </location>
</feature>
<dbReference type="PANTHER" id="PTHR28221:SF2">
    <property type="entry name" value="RNA POLYMERASE I-SPECIFIC TRANSCRIPTION INITIATION FACTOR RRN6"/>
    <property type="match status" value="1"/>
</dbReference>
<evidence type="ECO:0000259" key="3">
    <source>
        <dbReference type="Pfam" id="PF20639"/>
    </source>
</evidence>
<dbReference type="Pfam" id="PF20639">
    <property type="entry name" value="Rrn6_K-rich"/>
    <property type="match status" value="1"/>
</dbReference>
<dbReference type="AlphaFoldDB" id="A0A8H7UAJ5"/>
<protein>
    <submittedName>
        <fullName evidence="4">Uncharacterized protein</fullName>
    </submittedName>
</protein>
<feature type="domain" description="RRN6 beta-propeller" evidence="2">
    <location>
        <begin position="137"/>
        <end position="407"/>
    </location>
</feature>
<dbReference type="InterPro" id="IPR019350">
    <property type="entry name" value="RNA_pol_I-sp_TIF_RRN6-like"/>
</dbReference>
<feature type="domain" description="RRN6 K-rich C-terminal" evidence="3">
    <location>
        <begin position="827"/>
        <end position="956"/>
    </location>
</feature>
<comment type="caution">
    <text evidence="4">The sequence shown here is derived from an EMBL/GenBank/DDBJ whole genome shotgun (WGS) entry which is preliminary data.</text>
</comment>
<evidence type="ECO:0000256" key="1">
    <source>
        <dbReference type="SAM" id="MobiDB-lite"/>
    </source>
</evidence>
<dbReference type="InterPro" id="IPR048536">
    <property type="entry name" value="Rrn6_K-rich"/>
</dbReference>
<dbReference type="GO" id="GO:0001179">
    <property type="term" value="F:RNA polymerase I general transcription initiation factor binding"/>
    <property type="evidence" value="ECO:0007669"/>
    <property type="project" value="TreeGrafter"/>
</dbReference>
<dbReference type="GO" id="GO:0042790">
    <property type="term" value="P:nucleolar large rRNA transcription by RNA polymerase I"/>
    <property type="evidence" value="ECO:0007669"/>
    <property type="project" value="TreeGrafter"/>
</dbReference>
<dbReference type="GO" id="GO:0070860">
    <property type="term" value="C:RNA polymerase I core factor complex"/>
    <property type="evidence" value="ECO:0007669"/>
    <property type="project" value="TreeGrafter"/>
</dbReference>
<dbReference type="InterPro" id="IPR048535">
    <property type="entry name" value="RRN6_beta-prop"/>
</dbReference>
<dbReference type="GO" id="GO:0001163">
    <property type="term" value="F:RNA polymerase I transcription regulatory region sequence-specific DNA binding"/>
    <property type="evidence" value="ECO:0007669"/>
    <property type="project" value="TreeGrafter"/>
</dbReference>
<dbReference type="Proteomes" id="UP000612746">
    <property type="component" value="Unassembled WGS sequence"/>
</dbReference>